<accession>A0A154BPV1</accession>
<dbReference type="EMBL" id="LSGP01000017">
    <property type="protein sequence ID" value="KYZ76014.1"/>
    <property type="molecule type" value="Genomic_DNA"/>
</dbReference>
<name>A0A154BPV1_ANASB</name>
<sequence>MNHKQKVTVSALIALLIALLVAAWSGQEPVSHAQIDIQKIRSTSDATEWMDDARRQLGLANNIYLLAAASDEVTGDSIPDAVLLVGIKTAVEDRFARNIDIIVRDGKSGRFAAAGLSDVSGDESNLFIGDFNGDKVKDVMVTAPSGASINHTIAAFPDFVPSVLFSSKDNTGTAFSGRFLDGFQVELVNDDTGRKTRVDITDAKSRYIENGVYREDGKLLNSITPHAYPYSSLEAVDLNRDGVYELKGIQRIIGIDNTDVVAHIYSYWQYSSNQDWTLQQLEVASILFELSQENPPASVLASQSSVSKQMKSQYASVSYPQFEDISDLSTRHYVNQALETAARKLVNQGTGDNPIVVEYEVTRNDTEILSVIFKDSSQNQANNPSPVLEAVNIDLKSRDMLSVDKLFRSDRQSHRAINSLIAAAAKQAGIVDSPVLGDWIGMYITNEDIVLYDQESGQDPEYRYLSLPLEKTQAYLNEPYANVKGR</sequence>
<protein>
    <submittedName>
        <fullName evidence="1">Uncharacterized protein</fullName>
    </submittedName>
</protein>
<dbReference type="Proteomes" id="UP000076268">
    <property type="component" value="Unassembled WGS sequence"/>
</dbReference>
<dbReference type="InterPro" id="IPR028994">
    <property type="entry name" value="Integrin_alpha_N"/>
</dbReference>
<evidence type="ECO:0000313" key="1">
    <source>
        <dbReference type="EMBL" id="KYZ76014.1"/>
    </source>
</evidence>
<proteinExistence type="predicted"/>
<dbReference type="AlphaFoldDB" id="A0A154BPV1"/>
<dbReference type="Gene3D" id="3.30.565.40">
    <property type="entry name" value="Fervidobacterium nodosum Rt17-B1 like"/>
    <property type="match status" value="1"/>
</dbReference>
<dbReference type="SUPFAM" id="SSF69318">
    <property type="entry name" value="Integrin alpha N-terminal domain"/>
    <property type="match status" value="1"/>
</dbReference>
<dbReference type="RefSeq" id="WP_066240715.1">
    <property type="nucleotide sequence ID" value="NZ_LSGP01000017.1"/>
</dbReference>
<evidence type="ECO:0000313" key="2">
    <source>
        <dbReference type="Proteomes" id="UP000076268"/>
    </source>
</evidence>
<gene>
    <name evidence="1" type="ORF">AXX12_06115</name>
</gene>
<keyword evidence="2" id="KW-1185">Reference proteome</keyword>
<dbReference type="OrthoDB" id="1653343at2"/>
<dbReference type="STRING" id="1794912.AXX12_06115"/>
<comment type="caution">
    <text evidence="1">The sequence shown here is derived from an EMBL/GenBank/DDBJ whole genome shotgun (WGS) entry which is preliminary data.</text>
</comment>
<organism evidence="1 2">
    <name type="scientific">Anaerosporomusa subterranea</name>
    <dbReference type="NCBI Taxonomy" id="1794912"/>
    <lineage>
        <taxon>Bacteria</taxon>
        <taxon>Bacillati</taxon>
        <taxon>Bacillota</taxon>
        <taxon>Negativicutes</taxon>
        <taxon>Acetonemataceae</taxon>
        <taxon>Anaerosporomusa</taxon>
    </lineage>
</organism>
<reference evidence="1 2" key="1">
    <citation type="submission" date="2016-02" db="EMBL/GenBank/DDBJ databases">
        <title>Anaerosporomusa subterraneum gen. nov., sp. nov., a spore-forming obligate anaerobe isolated from saprolite.</title>
        <authorList>
            <person name="Choi J.K."/>
            <person name="Shah M."/>
            <person name="Yee N."/>
        </authorList>
    </citation>
    <scope>NUCLEOTIDE SEQUENCE [LARGE SCALE GENOMIC DNA]</scope>
    <source>
        <strain evidence="1 2">RU4</strain>
    </source>
</reference>